<feature type="compositionally biased region" description="Polar residues" evidence="11">
    <location>
        <begin position="761"/>
        <end position="771"/>
    </location>
</feature>
<evidence type="ECO:0000256" key="7">
    <source>
        <dbReference type="ARBA" id="ARBA00022967"/>
    </source>
</evidence>
<evidence type="ECO:0000259" key="12">
    <source>
        <dbReference type="PROSITE" id="PS50846"/>
    </source>
</evidence>
<keyword evidence="7" id="KW-1278">Translocase</keyword>
<dbReference type="NCBIfam" id="TIGR01511">
    <property type="entry name" value="ATPase-IB1_Cu"/>
    <property type="match status" value="1"/>
</dbReference>
<keyword evidence="6 10" id="KW-0067">ATP-binding</keyword>
<dbReference type="Proteomes" id="UP000271678">
    <property type="component" value="Unassembled WGS sequence"/>
</dbReference>
<dbReference type="InterPro" id="IPR023299">
    <property type="entry name" value="ATPase_P-typ_cyto_dom_N"/>
</dbReference>
<dbReference type="SFLD" id="SFLDG00002">
    <property type="entry name" value="C1.7:_P-type_atpase_like"/>
    <property type="match status" value="1"/>
</dbReference>
<dbReference type="InterPro" id="IPR017969">
    <property type="entry name" value="Heavy-metal-associated_CS"/>
</dbReference>
<dbReference type="InterPro" id="IPR018303">
    <property type="entry name" value="ATPase_P-typ_P_site"/>
</dbReference>
<dbReference type="InterPro" id="IPR001757">
    <property type="entry name" value="P_typ_ATPase"/>
</dbReference>
<dbReference type="RefSeq" id="WP_123272095.1">
    <property type="nucleotide sequence ID" value="NZ_RJJQ01000015.1"/>
</dbReference>
<evidence type="ECO:0000256" key="6">
    <source>
        <dbReference type="ARBA" id="ARBA00022840"/>
    </source>
</evidence>
<protein>
    <submittedName>
        <fullName evidence="13">Cation-translocating P-type ATPase</fullName>
    </submittedName>
</protein>
<feature type="transmembrane region" description="Helical" evidence="10">
    <location>
        <begin position="132"/>
        <end position="153"/>
    </location>
</feature>
<dbReference type="SUPFAM" id="SSF81665">
    <property type="entry name" value="Calcium ATPase, transmembrane domain M"/>
    <property type="match status" value="1"/>
</dbReference>
<sequence>MTSHLEQVPAIQDTTPESLELDVGGMTCAACATRVERKLNKLDGVYATVNLAIDRATVTGLGADRAGEAIRAVEQAGYTATMHDPADDTWTERAAQLRLSSLRRRLAVSALLAIPLCDLTILLALVPGWRFTGWQVLCVLLAVPIVTYCAAPFHRATWRGLQHGVLSMDTLVSMGALISFGWALYTLAVPSTHPGYWLGFGHTPAGADAIYLDVAAGMVTFQLGGRYFETRSRRRLADVSQALADLGVRTAVLVGADGARREVPSEQVRPGDLFLVAPGGRLVTDGVVESGTAGLDTSPMTGESAPVTAGPGDTVLGGTVDLDGELTVRATAAVAASRLAQMAQIAAEAQRRKSRVQRTADRITGYFVPTVIALAVLVGAGWWIFSGSADRALANGVAVLIIACPCALGLATPTALMVGIGRGSQLGVLIKGHDALEMSGKVDTVVWDKTGTITTGRMALTGTHLLDPERIGALDALRYAAALETASRHPIGRALVAAARAQAGRVLRATDVRARPGQGVVGVVDAAPAMIGNLMLLEAEGIRADGEVRNRIEAAAGAAASACVLAVDGVPVAVFELSDTIHPTAADAVATLQRLGLRSVLLTGDNPVAARRVAAAVGIDDVMAQVLPDQKAARIEELRASGRCVAMVGDGINDSAAVATADLGIALANGTDIAMKAADVIIVRDDLRTVVDAVRLSQRTFHTIRVNLGWAFGYNIIAIPVAAAGLLNPLIAAAAMAMSSVLVISNSMRLREFAPTRSSGLTERSVVSATTPDGEPTTAANAG</sequence>
<feature type="region of interest" description="Disordered" evidence="11">
    <location>
        <begin position="761"/>
        <end position="783"/>
    </location>
</feature>
<dbReference type="InterPro" id="IPR000579">
    <property type="entry name" value="Cation-trans_P-type_ATPase_A/B"/>
</dbReference>
<dbReference type="InterPro" id="IPR008250">
    <property type="entry name" value="ATPase_P-typ_transduc_dom_A_sf"/>
</dbReference>
<comment type="similarity">
    <text evidence="2 10">Belongs to the cation transport ATPase (P-type) (TC 3.A.3) family. Type IB subfamily.</text>
</comment>
<dbReference type="PROSITE" id="PS50846">
    <property type="entry name" value="HMA_2"/>
    <property type="match status" value="1"/>
</dbReference>
<dbReference type="Gene3D" id="2.70.150.10">
    <property type="entry name" value="Calcium-transporting ATPase, cytoplasmic transduction domain A"/>
    <property type="match status" value="1"/>
</dbReference>
<evidence type="ECO:0000256" key="4">
    <source>
        <dbReference type="ARBA" id="ARBA00022723"/>
    </source>
</evidence>
<keyword evidence="4 10" id="KW-0479">Metal-binding</keyword>
<dbReference type="SUPFAM" id="SSF56784">
    <property type="entry name" value="HAD-like"/>
    <property type="match status" value="1"/>
</dbReference>
<dbReference type="Gene3D" id="3.30.70.100">
    <property type="match status" value="1"/>
</dbReference>
<feature type="transmembrane region" description="Helical" evidence="10">
    <location>
        <begin position="704"/>
        <end position="724"/>
    </location>
</feature>
<dbReference type="SFLD" id="SFLDF00027">
    <property type="entry name" value="p-type_atpase"/>
    <property type="match status" value="1"/>
</dbReference>
<dbReference type="PRINTS" id="PR00119">
    <property type="entry name" value="CATATPASE"/>
</dbReference>
<dbReference type="EMBL" id="RJJQ01000015">
    <property type="protein sequence ID" value="RNI20684.1"/>
    <property type="molecule type" value="Genomic_DNA"/>
</dbReference>
<dbReference type="GO" id="GO:0005886">
    <property type="term" value="C:plasma membrane"/>
    <property type="evidence" value="ECO:0007669"/>
    <property type="project" value="UniProtKB-SubCell"/>
</dbReference>
<dbReference type="SUPFAM" id="SSF55008">
    <property type="entry name" value="HMA, heavy metal-associated domain"/>
    <property type="match status" value="1"/>
</dbReference>
<dbReference type="PANTHER" id="PTHR43520:SF8">
    <property type="entry name" value="P-TYPE CU(+) TRANSPORTER"/>
    <property type="match status" value="1"/>
</dbReference>
<dbReference type="PROSITE" id="PS00154">
    <property type="entry name" value="ATPASE_E1_E2"/>
    <property type="match status" value="1"/>
</dbReference>
<dbReference type="GO" id="GO:0043682">
    <property type="term" value="F:P-type divalent copper transporter activity"/>
    <property type="evidence" value="ECO:0007669"/>
    <property type="project" value="TreeGrafter"/>
</dbReference>
<feature type="domain" description="HMA" evidence="12">
    <location>
        <begin position="17"/>
        <end position="81"/>
    </location>
</feature>
<evidence type="ECO:0000256" key="1">
    <source>
        <dbReference type="ARBA" id="ARBA00004651"/>
    </source>
</evidence>
<feature type="transmembrane region" description="Helical" evidence="10">
    <location>
        <begin position="165"/>
        <end position="189"/>
    </location>
</feature>
<dbReference type="InterPro" id="IPR023214">
    <property type="entry name" value="HAD_sf"/>
</dbReference>
<keyword evidence="8 10" id="KW-1133">Transmembrane helix</keyword>
<comment type="subcellular location">
    <subcellularLocation>
        <location evidence="1">Cell membrane</location>
        <topology evidence="1">Multi-pass membrane protein</topology>
    </subcellularLocation>
</comment>
<dbReference type="SUPFAM" id="SSF81653">
    <property type="entry name" value="Calcium ATPase, transduction domain A"/>
    <property type="match status" value="1"/>
</dbReference>
<keyword evidence="14" id="KW-1185">Reference proteome</keyword>
<dbReference type="Gene3D" id="3.40.1110.10">
    <property type="entry name" value="Calcium-transporting ATPase, cytoplasmic domain N"/>
    <property type="match status" value="1"/>
</dbReference>
<feature type="transmembrane region" description="Helical" evidence="10">
    <location>
        <begin position="363"/>
        <end position="385"/>
    </location>
</feature>
<keyword evidence="3 10" id="KW-0812">Transmembrane</keyword>
<evidence type="ECO:0000256" key="3">
    <source>
        <dbReference type="ARBA" id="ARBA00022692"/>
    </source>
</evidence>
<keyword evidence="5 10" id="KW-0547">Nucleotide-binding</keyword>
<dbReference type="InterPro" id="IPR023298">
    <property type="entry name" value="ATPase_P-typ_TM_dom_sf"/>
</dbReference>
<keyword evidence="10" id="KW-1003">Cell membrane</keyword>
<dbReference type="AlphaFoldDB" id="A0A3M9M552"/>
<feature type="transmembrane region" description="Helical" evidence="10">
    <location>
        <begin position="209"/>
        <end position="228"/>
    </location>
</feature>
<proteinExistence type="inferred from homology"/>
<feature type="transmembrane region" description="Helical" evidence="10">
    <location>
        <begin position="397"/>
        <end position="421"/>
    </location>
</feature>
<dbReference type="GO" id="GO:0016887">
    <property type="term" value="F:ATP hydrolysis activity"/>
    <property type="evidence" value="ECO:0007669"/>
    <property type="project" value="InterPro"/>
</dbReference>
<dbReference type="PROSITE" id="PS01047">
    <property type="entry name" value="HMA_1"/>
    <property type="match status" value="1"/>
</dbReference>
<evidence type="ECO:0000256" key="10">
    <source>
        <dbReference type="RuleBase" id="RU362081"/>
    </source>
</evidence>
<keyword evidence="9 10" id="KW-0472">Membrane</keyword>
<dbReference type="NCBIfam" id="TIGR01494">
    <property type="entry name" value="ATPase_P-type"/>
    <property type="match status" value="1"/>
</dbReference>
<dbReference type="SFLD" id="SFLDS00003">
    <property type="entry name" value="Haloacid_Dehalogenase"/>
    <property type="match status" value="1"/>
</dbReference>
<dbReference type="GO" id="GO:0005524">
    <property type="term" value="F:ATP binding"/>
    <property type="evidence" value="ECO:0007669"/>
    <property type="project" value="UniProtKB-UniRule"/>
</dbReference>
<dbReference type="InterPro" id="IPR059000">
    <property type="entry name" value="ATPase_P-type_domA"/>
</dbReference>
<organism evidence="13 14">
    <name type="scientific">Flexivirga caeni</name>
    <dbReference type="NCBI Taxonomy" id="2294115"/>
    <lineage>
        <taxon>Bacteria</taxon>
        <taxon>Bacillati</taxon>
        <taxon>Actinomycetota</taxon>
        <taxon>Actinomycetes</taxon>
        <taxon>Micrococcales</taxon>
        <taxon>Dermacoccaceae</taxon>
        <taxon>Flexivirga</taxon>
    </lineage>
</organism>
<dbReference type="InterPro" id="IPR044492">
    <property type="entry name" value="P_typ_ATPase_HD_dom"/>
</dbReference>
<dbReference type="InterPro" id="IPR027256">
    <property type="entry name" value="P-typ_ATPase_IB"/>
</dbReference>
<dbReference type="InterPro" id="IPR036412">
    <property type="entry name" value="HAD-like_sf"/>
</dbReference>
<dbReference type="NCBIfam" id="TIGR01525">
    <property type="entry name" value="ATPase-IB_hvy"/>
    <property type="match status" value="1"/>
</dbReference>
<evidence type="ECO:0000256" key="8">
    <source>
        <dbReference type="ARBA" id="ARBA00022989"/>
    </source>
</evidence>
<evidence type="ECO:0000256" key="11">
    <source>
        <dbReference type="SAM" id="MobiDB-lite"/>
    </source>
</evidence>
<dbReference type="InterPro" id="IPR006121">
    <property type="entry name" value="HMA_dom"/>
</dbReference>
<gene>
    <name evidence="13" type="ORF">EFY87_13950</name>
</gene>
<dbReference type="Gene3D" id="3.40.50.1000">
    <property type="entry name" value="HAD superfamily/HAD-like"/>
    <property type="match status" value="1"/>
</dbReference>
<dbReference type="PRINTS" id="PR00940">
    <property type="entry name" value="CATPATPASEA"/>
</dbReference>
<evidence type="ECO:0000256" key="2">
    <source>
        <dbReference type="ARBA" id="ARBA00006024"/>
    </source>
</evidence>
<evidence type="ECO:0000313" key="13">
    <source>
        <dbReference type="EMBL" id="RNI20684.1"/>
    </source>
</evidence>
<feature type="transmembrane region" description="Helical" evidence="10">
    <location>
        <begin position="106"/>
        <end position="126"/>
    </location>
</feature>
<dbReference type="PANTHER" id="PTHR43520">
    <property type="entry name" value="ATP7, ISOFORM B"/>
    <property type="match status" value="1"/>
</dbReference>
<evidence type="ECO:0000256" key="9">
    <source>
        <dbReference type="ARBA" id="ARBA00023136"/>
    </source>
</evidence>
<evidence type="ECO:0000313" key="14">
    <source>
        <dbReference type="Proteomes" id="UP000271678"/>
    </source>
</evidence>
<dbReference type="CDD" id="cd00371">
    <property type="entry name" value="HMA"/>
    <property type="match status" value="1"/>
</dbReference>
<comment type="caution">
    <text evidence="13">The sequence shown here is derived from an EMBL/GenBank/DDBJ whole genome shotgun (WGS) entry which is preliminary data.</text>
</comment>
<reference evidence="13 14" key="1">
    <citation type="submission" date="2018-11" db="EMBL/GenBank/DDBJ databases">
        <title>Draft genome of Simplicispira Flexivirga sp. BO-16.</title>
        <authorList>
            <person name="Im W.T."/>
        </authorList>
    </citation>
    <scope>NUCLEOTIDE SEQUENCE [LARGE SCALE GENOMIC DNA]</scope>
    <source>
        <strain evidence="13 14">BO-16</strain>
    </source>
</reference>
<dbReference type="GO" id="GO:0055070">
    <property type="term" value="P:copper ion homeostasis"/>
    <property type="evidence" value="ECO:0007669"/>
    <property type="project" value="TreeGrafter"/>
</dbReference>
<dbReference type="GO" id="GO:0005507">
    <property type="term" value="F:copper ion binding"/>
    <property type="evidence" value="ECO:0007669"/>
    <property type="project" value="TreeGrafter"/>
</dbReference>
<name>A0A3M9M552_9MICO</name>
<evidence type="ECO:0000256" key="5">
    <source>
        <dbReference type="ARBA" id="ARBA00022741"/>
    </source>
</evidence>
<dbReference type="Pfam" id="PF00403">
    <property type="entry name" value="HMA"/>
    <property type="match status" value="1"/>
</dbReference>
<dbReference type="Pfam" id="PF00702">
    <property type="entry name" value="Hydrolase"/>
    <property type="match status" value="1"/>
</dbReference>
<dbReference type="InterPro" id="IPR036163">
    <property type="entry name" value="HMA_dom_sf"/>
</dbReference>
<dbReference type="Pfam" id="PF00122">
    <property type="entry name" value="E1-E2_ATPase"/>
    <property type="match status" value="1"/>
</dbReference>
<dbReference type="OrthoDB" id="7059309at2"/>
<accession>A0A3M9M552</accession>
<feature type="transmembrane region" description="Helical" evidence="10">
    <location>
        <begin position="730"/>
        <end position="748"/>
    </location>
</feature>